<accession>A0A443S709</accession>
<sequence length="18" mass="1978">MLCLGEKRISLTGIMVLT</sequence>
<keyword evidence="2" id="KW-1185">Reference proteome</keyword>
<evidence type="ECO:0000313" key="2">
    <source>
        <dbReference type="Proteomes" id="UP000288716"/>
    </source>
</evidence>
<dbReference type="EMBL" id="NCKV01006695">
    <property type="protein sequence ID" value="RWS23317.1"/>
    <property type="molecule type" value="Genomic_DNA"/>
</dbReference>
<gene>
    <name evidence="1" type="ORF">B4U80_03059</name>
</gene>
<evidence type="ECO:0000313" key="1">
    <source>
        <dbReference type="EMBL" id="RWS23317.1"/>
    </source>
</evidence>
<protein>
    <submittedName>
        <fullName evidence="1">Uncharacterized protein</fullName>
    </submittedName>
</protein>
<dbReference type="AlphaFoldDB" id="A0A443S709"/>
<dbReference type="Proteomes" id="UP000288716">
    <property type="component" value="Unassembled WGS sequence"/>
</dbReference>
<name>A0A443S709_9ACAR</name>
<comment type="caution">
    <text evidence="1">The sequence shown here is derived from an EMBL/GenBank/DDBJ whole genome shotgun (WGS) entry which is preliminary data.</text>
</comment>
<proteinExistence type="predicted"/>
<organism evidence="1 2">
    <name type="scientific">Leptotrombidium deliense</name>
    <dbReference type="NCBI Taxonomy" id="299467"/>
    <lineage>
        <taxon>Eukaryota</taxon>
        <taxon>Metazoa</taxon>
        <taxon>Ecdysozoa</taxon>
        <taxon>Arthropoda</taxon>
        <taxon>Chelicerata</taxon>
        <taxon>Arachnida</taxon>
        <taxon>Acari</taxon>
        <taxon>Acariformes</taxon>
        <taxon>Trombidiformes</taxon>
        <taxon>Prostigmata</taxon>
        <taxon>Anystina</taxon>
        <taxon>Parasitengona</taxon>
        <taxon>Trombiculoidea</taxon>
        <taxon>Trombiculidae</taxon>
        <taxon>Leptotrombidium</taxon>
    </lineage>
</organism>
<reference evidence="1 2" key="1">
    <citation type="journal article" date="2018" name="Gigascience">
        <title>Genomes of trombidid mites reveal novel predicted allergens and laterally-transferred genes associated with secondary metabolism.</title>
        <authorList>
            <person name="Dong X."/>
            <person name="Chaisiri K."/>
            <person name="Xia D."/>
            <person name="Armstrong S.D."/>
            <person name="Fang Y."/>
            <person name="Donnelly M.J."/>
            <person name="Kadowaki T."/>
            <person name="McGarry J.W."/>
            <person name="Darby A.C."/>
            <person name="Makepeace B.L."/>
        </authorList>
    </citation>
    <scope>NUCLEOTIDE SEQUENCE [LARGE SCALE GENOMIC DNA]</scope>
    <source>
        <strain evidence="1">UoL-UT</strain>
    </source>
</reference>
<dbReference type="VEuPathDB" id="VectorBase:LDEU008722"/>